<reference evidence="1" key="1">
    <citation type="journal article" date="2014" name="Int. J. Syst. Evol. Microbiol.">
        <title>Complete genome sequence of Corynebacterium casei LMG S-19264T (=DSM 44701T), isolated from a smear-ripened cheese.</title>
        <authorList>
            <consortium name="US DOE Joint Genome Institute (JGI-PGF)"/>
            <person name="Walter F."/>
            <person name="Albersmeier A."/>
            <person name="Kalinowski J."/>
            <person name="Ruckert C."/>
        </authorList>
    </citation>
    <scope>NUCLEOTIDE SEQUENCE</scope>
    <source>
        <strain evidence="1">JCM 4234</strain>
    </source>
</reference>
<evidence type="ECO:0000313" key="2">
    <source>
        <dbReference type="Proteomes" id="UP000653493"/>
    </source>
</evidence>
<reference evidence="1" key="2">
    <citation type="submission" date="2020-09" db="EMBL/GenBank/DDBJ databases">
        <authorList>
            <person name="Sun Q."/>
            <person name="Ohkuma M."/>
        </authorList>
    </citation>
    <scope>NUCLEOTIDE SEQUENCE</scope>
    <source>
        <strain evidence="1">JCM 4234</strain>
    </source>
</reference>
<dbReference type="EMBL" id="BMSL01000006">
    <property type="protein sequence ID" value="GGS37757.1"/>
    <property type="molecule type" value="Genomic_DNA"/>
</dbReference>
<dbReference type="AlphaFoldDB" id="A0A918GI98"/>
<dbReference type="Proteomes" id="UP000653493">
    <property type="component" value="Unassembled WGS sequence"/>
</dbReference>
<organism evidence="1 2">
    <name type="scientific">Streptomyces griseoviridis</name>
    <dbReference type="NCBI Taxonomy" id="45398"/>
    <lineage>
        <taxon>Bacteria</taxon>
        <taxon>Bacillati</taxon>
        <taxon>Actinomycetota</taxon>
        <taxon>Actinomycetes</taxon>
        <taxon>Kitasatosporales</taxon>
        <taxon>Streptomycetaceae</taxon>
        <taxon>Streptomyces</taxon>
    </lineage>
</organism>
<comment type="caution">
    <text evidence="1">The sequence shown here is derived from an EMBL/GenBank/DDBJ whole genome shotgun (WGS) entry which is preliminary data.</text>
</comment>
<keyword evidence="2" id="KW-1185">Reference proteome</keyword>
<proteinExistence type="predicted"/>
<evidence type="ECO:0000313" key="1">
    <source>
        <dbReference type="EMBL" id="GGS37757.1"/>
    </source>
</evidence>
<name>A0A918GI98_STRGD</name>
<accession>A0A918GI98</accession>
<sequence>MKARTPSTRVTAIRASWSGWGLPSVAKRPPAVSVRIACAMGTSCEKRRIVAPDAPVVYRLSASAAGFQPEAGVRVVCTVCTGVCPVTAL</sequence>
<gene>
    <name evidence="1" type="ORF">GCM10010238_29010</name>
</gene>
<protein>
    <submittedName>
        <fullName evidence="1">Uncharacterized protein</fullName>
    </submittedName>
</protein>